<comment type="caution">
    <text evidence="1">The sequence shown here is derived from an EMBL/GenBank/DDBJ whole genome shotgun (WGS) entry which is preliminary data.</text>
</comment>
<evidence type="ECO:0000313" key="1">
    <source>
        <dbReference type="EMBL" id="KAJ8909492.1"/>
    </source>
</evidence>
<proteinExistence type="predicted"/>
<organism evidence="1 2">
    <name type="scientific">Exocentrus adspersus</name>
    <dbReference type="NCBI Taxonomy" id="1586481"/>
    <lineage>
        <taxon>Eukaryota</taxon>
        <taxon>Metazoa</taxon>
        <taxon>Ecdysozoa</taxon>
        <taxon>Arthropoda</taxon>
        <taxon>Hexapoda</taxon>
        <taxon>Insecta</taxon>
        <taxon>Pterygota</taxon>
        <taxon>Neoptera</taxon>
        <taxon>Endopterygota</taxon>
        <taxon>Coleoptera</taxon>
        <taxon>Polyphaga</taxon>
        <taxon>Cucujiformia</taxon>
        <taxon>Chrysomeloidea</taxon>
        <taxon>Cerambycidae</taxon>
        <taxon>Lamiinae</taxon>
        <taxon>Acanthocinini</taxon>
        <taxon>Exocentrus</taxon>
    </lineage>
</organism>
<accession>A0AAV8V5X9</accession>
<gene>
    <name evidence="1" type="ORF">NQ315_002845</name>
</gene>
<keyword evidence="2" id="KW-1185">Reference proteome</keyword>
<dbReference type="EMBL" id="JANEYG010000534">
    <property type="protein sequence ID" value="KAJ8909492.1"/>
    <property type="molecule type" value="Genomic_DNA"/>
</dbReference>
<evidence type="ECO:0000313" key="2">
    <source>
        <dbReference type="Proteomes" id="UP001159042"/>
    </source>
</evidence>
<dbReference type="AlphaFoldDB" id="A0AAV8V5X9"/>
<sequence length="61" mass="6624">MKPAVKVREKRSEGWNIVGPKSRAPANITRSFDLFLGVSNTGPCSQFSCDGKILCGAKLQQ</sequence>
<reference evidence="1 2" key="1">
    <citation type="journal article" date="2023" name="Insect Mol. Biol.">
        <title>Genome sequencing provides insights into the evolution of gene families encoding plant cell wall-degrading enzymes in longhorned beetles.</title>
        <authorList>
            <person name="Shin N.R."/>
            <person name="Okamura Y."/>
            <person name="Kirsch R."/>
            <person name="Pauchet Y."/>
        </authorList>
    </citation>
    <scope>NUCLEOTIDE SEQUENCE [LARGE SCALE GENOMIC DNA]</scope>
    <source>
        <strain evidence="1">EAD_L_NR</strain>
    </source>
</reference>
<dbReference type="Proteomes" id="UP001159042">
    <property type="component" value="Unassembled WGS sequence"/>
</dbReference>
<protein>
    <submittedName>
        <fullName evidence="1">Uncharacterized protein</fullName>
    </submittedName>
</protein>
<name>A0AAV8V5X9_9CUCU</name>